<keyword evidence="1 2" id="KW-0175">Coiled coil</keyword>
<dbReference type="SUPFAM" id="SSF49265">
    <property type="entry name" value="Fibronectin type III"/>
    <property type="match status" value="1"/>
</dbReference>
<dbReference type="InterPro" id="IPR036116">
    <property type="entry name" value="FN3_sf"/>
</dbReference>
<proteinExistence type="predicted"/>
<gene>
    <name evidence="4" type="ORF">Cadr_000016997</name>
</gene>
<accession>A0A5N4DFQ4</accession>
<feature type="domain" description="Fibronectin type-III" evidence="3">
    <location>
        <begin position="12"/>
        <end position="105"/>
    </location>
</feature>
<evidence type="ECO:0000256" key="2">
    <source>
        <dbReference type="SAM" id="Coils"/>
    </source>
</evidence>
<feature type="coiled-coil region" evidence="2">
    <location>
        <begin position="317"/>
        <end position="372"/>
    </location>
</feature>
<evidence type="ECO:0000256" key="1">
    <source>
        <dbReference type="ARBA" id="ARBA00023054"/>
    </source>
</evidence>
<dbReference type="EMBL" id="JWIN03000012">
    <property type="protein sequence ID" value="KAB1269896.1"/>
    <property type="molecule type" value="Genomic_DNA"/>
</dbReference>
<protein>
    <submittedName>
        <fullName evidence="4">Collagen alpha-1 chain</fullName>
    </submittedName>
</protein>
<name>A0A5N4DFQ4_CAMDR</name>
<dbReference type="InterPro" id="IPR051500">
    <property type="entry name" value="cTAGE_MIA/OTOR"/>
</dbReference>
<evidence type="ECO:0000313" key="4">
    <source>
        <dbReference type="EMBL" id="KAB1269896.1"/>
    </source>
</evidence>
<dbReference type="SMART" id="SM00060">
    <property type="entry name" value="FN3"/>
    <property type="match status" value="1"/>
</dbReference>
<keyword evidence="4" id="KW-0176">Collagen</keyword>
<dbReference type="PANTHER" id="PTHR23158:SF54">
    <property type="entry name" value="TRANSPORT AND GOLGI ORGANIZATION PROTEIN 1 HOMOLOG"/>
    <property type="match status" value="1"/>
</dbReference>
<dbReference type="InterPro" id="IPR013783">
    <property type="entry name" value="Ig-like_fold"/>
</dbReference>
<dbReference type="PANTHER" id="PTHR23158">
    <property type="entry name" value="MELANOMA INHIBITORY ACTIVITY-RELATED"/>
    <property type="match status" value="1"/>
</dbReference>
<dbReference type="GO" id="GO:0005581">
    <property type="term" value="C:collagen trimer"/>
    <property type="evidence" value="ECO:0007669"/>
    <property type="project" value="UniProtKB-KW"/>
</dbReference>
<evidence type="ECO:0000313" key="5">
    <source>
        <dbReference type="Proteomes" id="UP000299084"/>
    </source>
</evidence>
<dbReference type="GO" id="GO:0006888">
    <property type="term" value="P:endoplasmic reticulum to Golgi vesicle-mediated transport"/>
    <property type="evidence" value="ECO:0007669"/>
    <property type="project" value="TreeGrafter"/>
</dbReference>
<comment type="caution">
    <text evidence="4">The sequence shown here is derived from an EMBL/GenBank/DDBJ whole genome shotgun (WGS) entry which is preliminary data.</text>
</comment>
<dbReference type="GO" id="GO:0070971">
    <property type="term" value="C:endoplasmic reticulum exit site"/>
    <property type="evidence" value="ECO:0007669"/>
    <property type="project" value="TreeGrafter"/>
</dbReference>
<dbReference type="Proteomes" id="UP000299084">
    <property type="component" value="Unassembled WGS sequence"/>
</dbReference>
<keyword evidence="5" id="KW-1185">Reference proteome</keyword>
<dbReference type="AlphaFoldDB" id="A0A5N4DFQ4"/>
<dbReference type="GO" id="GO:0009306">
    <property type="term" value="P:protein secretion"/>
    <property type="evidence" value="ECO:0007669"/>
    <property type="project" value="TreeGrafter"/>
</dbReference>
<feature type="coiled-coil region" evidence="2">
    <location>
        <begin position="421"/>
        <end position="448"/>
    </location>
</feature>
<evidence type="ECO:0000259" key="3">
    <source>
        <dbReference type="PROSITE" id="PS50853"/>
    </source>
</evidence>
<dbReference type="InterPro" id="IPR003961">
    <property type="entry name" value="FN3_dom"/>
</dbReference>
<dbReference type="GO" id="GO:0035459">
    <property type="term" value="P:vesicle cargo loading"/>
    <property type="evidence" value="ECO:0007669"/>
    <property type="project" value="TreeGrafter"/>
</dbReference>
<feature type="coiled-coil region" evidence="2">
    <location>
        <begin position="509"/>
        <end position="623"/>
    </location>
</feature>
<dbReference type="Gene3D" id="2.60.40.10">
    <property type="entry name" value="Immunoglobulins"/>
    <property type="match status" value="1"/>
</dbReference>
<dbReference type="PROSITE" id="PS50853">
    <property type="entry name" value="FN3"/>
    <property type="match status" value="1"/>
</dbReference>
<sequence>MVAPAWPEPLTTVRNLRAYDPATNTLNILWDRAEGNPRQYKLFYAPPAGSLEELVIFSCAIPGNFNYAILRNLQPDTTHTVTVVPVYPEGVGGHTPDAGRTCNGERTGQKCPSVQSDAKQHGCSLGICPGPVQQYRVLCSHLAGMRPSEPVPCDSVRKAGQVGGEGGVLRAASTLCRTMKWTEESESLGRQPTASPHPGITLMGQFSSTGSLFLPPLVTQSVNMPQALGSGPALSRATGPHLSQPSHPHCCVVAPALLTVEDPVVHTLILLSHPGPDVHGILQGATVLTACWRIFAFLVFIWRTVLAEKPQKYQVTIKHITEKINNLKNENRELAENISTWEQKTNDSKKCLEETIRQKKMLSDEALKFKENIKTMERVNEYLNYFIQIVQVKLQSARDQNAKRQCSVKSLAATLTMIGTNQDLLEEIDRLAMNEDQLKKEMQDTKGQNELFGVPLLEPEVRDPVCCKLSTGSDTAFDPKPKFMEQREGKVEDHRAASGSVKLGEEAKFQRLEQRIRFLKEIAGQLNRKLDMKRCELVEKKQLLAVEEKLKLGEEETQKYKRRLEECQRQMQEAEIAWRHQIALAEKKAQDNWLRAQALERENAEMRREVAYLKQRLEAISRQRQAEEYMRQEAILGGPYGLHPPLTCKEHTVKCSSFISAAKAAQWAPCPLG</sequence>
<reference evidence="4 5" key="1">
    <citation type="journal article" date="2019" name="Mol. Ecol. Resour.">
        <title>Improving Illumina assemblies with Hi-C and long reads: an example with the North African dromedary.</title>
        <authorList>
            <person name="Elbers J.P."/>
            <person name="Rogers M.F."/>
            <person name="Perelman P.L."/>
            <person name="Proskuryakova A.A."/>
            <person name="Serdyukova N.A."/>
            <person name="Johnson W.E."/>
            <person name="Horin P."/>
            <person name="Corander J."/>
            <person name="Murphy D."/>
            <person name="Burger P.A."/>
        </authorList>
    </citation>
    <scope>NUCLEOTIDE SEQUENCE [LARGE SCALE GENOMIC DNA]</scope>
    <source>
        <strain evidence="4">Drom800</strain>
        <tissue evidence="4">Blood</tissue>
    </source>
</reference>
<dbReference type="GO" id="GO:0005789">
    <property type="term" value="C:endoplasmic reticulum membrane"/>
    <property type="evidence" value="ECO:0007669"/>
    <property type="project" value="TreeGrafter"/>
</dbReference>
<organism evidence="4 5">
    <name type="scientific">Camelus dromedarius</name>
    <name type="common">Dromedary</name>
    <name type="synonym">Arabian camel</name>
    <dbReference type="NCBI Taxonomy" id="9838"/>
    <lineage>
        <taxon>Eukaryota</taxon>
        <taxon>Metazoa</taxon>
        <taxon>Chordata</taxon>
        <taxon>Craniata</taxon>
        <taxon>Vertebrata</taxon>
        <taxon>Euteleostomi</taxon>
        <taxon>Mammalia</taxon>
        <taxon>Eutheria</taxon>
        <taxon>Laurasiatheria</taxon>
        <taxon>Artiodactyla</taxon>
        <taxon>Tylopoda</taxon>
        <taxon>Camelidae</taxon>
        <taxon>Camelus</taxon>
    </lineage>
</organism>